<evidence type="ECO:0000313" key="3">
    <source>
        <dbReference type="Proteomes" id="UP001185706"/>
    </source>
</evidence>
<keyword evidence="1" id="KW-0812">Transmembrane</keyword>
<protein>
    <submittedName>
        <fullName evidence="2">Uncharacterized protein</fullName>
    </submittedName>
</protein>
<gene>
    <name evidence="2" type="ORF">RAE03_02950</name>
</gene>
<evidence type="ECO:0000256" key="1">
    <source>
        <dbReference type="SAM" id="Phobius"/>
    </source>
</evidence>
<dbReference type="Proteomes" id="UP001185706">
    <property type="component" value="Unassembled WGS sequence"/>
</dbReference>
<accession>A0AAE4NJJ9</accession>
<name>A0AAE4NJJ9_9CORY</name>
<organism evidence="2 3">
    <name type="scientific">Corynebacterium tuberculostearicum</name>
    <dbReference type="NCBI Taxonomy" id="38304"/>
    <lineage>
        <taxon>Bacteria</taxon>
        <taxon>Bacillati</taxon>
        <taxon>Actinomycetota</taxon>
        <taxon>Actinomycetes</taxon>
        <taxon>Mycobacteriales</taxon>
        <taxon>Corynebacteriaceae</taxon>
        <taxon>Corynebacterium</taxon>
    </lineage>
</organism>
<dbReference type="EMBL" id="JAVBIB010000003">
    <property type="protein sequence ID" value="MDV2418735.1"/>
    <property type="molecule type" value="Genomic_DNA"/>
</dbReference>
<sequence length="126" mass="13823">MSRREGMWLFLFAVLIVLFVWARLLAKDGQSWISATIYFLVPLLFVGLAIGVAVRIVSNRGVQPRGWRIRYVVVTIFSMLCSAIAEFFWPYLSGGGGFDVVLAALLAGAAGLPLAFLAAWKIRVGS</sequence>
<dbReference type="AlphaFoldDB" id="A0AAE4NJJ9"/>
<feature type="transmembrane region" description="Helical" evidence="1">
    <location>
        <begin position="36"/>
        <end position="57"/>
    </location>
</feature>
<keyword evidence="1" id="KW-0472">Membrane</keyword>
<feature type="transmembrane region" description="Helical" evidence="1">
    <location>
        <begin position="69"/>
        <end position="89"/>
    </location>
</feature>
<proteinExistence type="predicted"/>
<feature type="transmembrane region" description="Helical" evidence="1">
    <location>
        <begin position="101"/>
        <end position="120"/>
    </location>
</feature>
<keyword evidence="1" id="KW-1133">Transmembrane helix</keyword>
<reference evidence="2" key="1">
    <citation type="submission" date="2023-08" db="EMBL/GenBank/DDBJ databases">
        <title>Genomic characterization of the C. tuberculostearicum species complex, a ubiquitous member of the human skin microbiome.</title>
        <authorList>
            <person name="Ahmed N."/>
            <person name="Deming C."/>
            <person name="Conlan S."/>
            <person name="Segre J."/>
        </authorList>
    </citation>
    <scope>NUCLEOTIDE SEQUENCE</scope>
    <source>
        <strain evidence="2">CTNIH22</strain>
    </source>
</reference>
<comment type="caution">
    <text evidence="2">The sequence shown here is derived from an EMBL/GenBank/DDBJ whole genome shotgun (WGS) entry which is preliminary data.</text>
</comment>
<evidence type="ECO:0000313" key="2">
    <source>
        <dbReference type="EMBL" id="MDV2418735.1"/>
    </source>
</evidence>